<dbReference type="EMBL" id="GL377625">
    <property type="protein sequence ID" value="EFJ14933.1"/>
    <property type="molecule type" value="Genomic_DNA"/>
</dbReference>
<dbReference type="KEGG" id="smo:SELMODRAFT_423216"/>
<dbReference type="AlphaFoldDB" id="D8SKY5"/>
<dbReference type="PANTHER" id="PTHR11122:SF15">
    <property type="entry name" value="PROTEIN NDH-DEPENDENT CYCLIC ELECTRON FLOW 5"/>
    <property type="match status" value="1"/>
</dbReference>
<name>D8SKY5_SELML</name>
<sequence>MEIAGKSAIGLSPLKWERMERAELLQERFGCKELEFERSDGIVEARLKLACGSAATIALPQGVVTSYRPIMWHESQEEVLHSKRFPLQGGCAYKGGIRASVARIPEVEDGEETKRANDPPLSWIVNGVSRAPNKWVKITLGSSLPNLKLKNSVTLSKRQLQSTLSIENTGKAPCCFHASIATAVEVGDLAGAYAMGLLGTNFLSLGDESIAENTTAGEEQGPRIFEKLAVLLSGGSYKRPERESQQGDESFVGKDGRLWHRHCSEMAPLAPGMNRLYFMSSMPWTLLDRVRKASLVHLPEIGTEVSEPLQSGARVAGGRLEKVCAARPNFG</sequence>
<proteinExistence type="predicted"/>
<dbReference type="GO" id="GO:0005737">
    <property type="term" value="C:cytoplasm"/>
    <property type="evidence" value="ECO:0000318"/>
    <property type="project" value="GO_Central"/>
</dbReference>
<evidence type="ECO:0000313" key="2">
    <source>
        <dbReference type="Proteomes" id="UP000001514"/>
    </source>
</evidence>
<dbReference type="STRING" id="88036.D8SKY5"/>
<dbReference type="Gramene" id="EFJ14933">
    <property type="protein sequence ID" value="EFJ14933"/>
    <property type="gene ID" value="SELMODRAFT_423216"/>
</dbReference>
<reference evidence="1 2" key="1">
    <citation type="journal article" date="2011" name="Science">
        <title>The Selaginella genome identifies genetic changes associated with the evolution of vascular plants.</title>
        <authorList>
            <person name="Banks J.A."/>
            <person name="Nishiyama T."/>
            <person name="Hasebe M."/>
            <person name="Bowman J.L."/>
            <person name="Gribskov M."/>
            <person name="dePamphilis C."/>
            <person name="Albert V.A."/>
            <person name="Aono N."/>
            <person name="Aoyama T."/>
            <person name="Ambrose B.A."/>
            <person name="Ashton N.W."/>
            <person name="Axtell M.J."/>
            <person name="Barker E."/>
            <person name="Barker M.S."/>
            <person name="Bennetzen J.L."/>
            <person name="Bonawitz N.D."/>
            <person name="Chapple C."/>
            <person name="Cheng C."/>
            <person name="Correa L.G."/>
            <person name="Dacre M."/>
            <person name="DeBarry J."/>
            <person name="Dreyer I."/>
            <person name="Elias M."/>
            <person name="Engstrom E.M."/>
            <person name="Estelle M."/>
            <person name="Feng L."/>
            <person name="Finet C."/>
            <person name="Floyd S.K."/>
            <person name="Frommer W.B."/>
            <person name="Fujita T."/>
            <person name="Gramzow L."/>
            <person name="Gutensohn M."/>
            <person name="Harholt J."/>
            <person name="Hattori M."/>
            <person name="Heyl A."/>
            <person name="Hirai T."/>
            <person name="Hiwatashi Y."/>
            <person name="Ishikawa M."/>
            <person name="Iwata M."/>
            <person name="Karol K.G."/>
            <person name="Koehler B."/>
            <person name="Kolukisaoglu U."/>
            <person name="Kubo M."/>
            <person name="Kurata T."/>
            <person name="Lalonde S."/>
            <person name="Li K."/>
            <person name="Li Y."/>
            <person name="Litt A."/>
            <person name="Lyons E."/>
            <person name="Manning G."/>
            <person name="Maruyama T."/>
            <person name="Michael T.P."/>
            <person name="Mikami K."/>
            <person name="Miyazaki S."/>
            <person name="Morinaga S."/>
            <person name="Murata T."/>
            <person name="Mueller-Roeber B."/>
            <person name="Nelson D.R."/>
            <person name="Obara M."/>
            <person name="Oguri Y."/>
            <person name="Olmstead R.G."/>
            <person name="Onodera N."/>
            <person name="Petersen B.L."/>
            <person name="Pils B."/>
            <person name="Prigge M."/>
            <person name="Rensing S.A."/>
            <person name="Riano-Pachon D.M."/>
            <person name="Roberts A.W."/>
            <person name="Sato Y."/>
            <person name="Scheller H.V."/>
            <person name="Schulz B."/>
            <person name="Schulz C."/>
            <person name="Shakirov E.V."/>
            <person name="Shibagaki N."/>
            <person name="Shinohara N."/>
            <person name="Shippen D.E."/>
            <person name="Soerensen I."/>
            <person name="Sotooka R."/>
            <person name="Sugimoto N."/>
            <person name="Sugita M."/>
            <person name="Sumikawa N."/>
            <person name="Tanurdzic M."/>
            <person name="Theissen G."/>
            <person name="Ulvskov P."/>
            <person name="Wakazuki S."/>
            <person name="Weng J.K."/>
            <person name="Willats W.W."/>
            <person name="Wipf D."/>
            <person name="Wolf P.G."/>
            <person name="Yang L."/>
            <person name="Zimmer A.D."/>
            <person name="Zhu Q."/>
            <person name="Mitros T."/>
            <person name="Hellsten U."/>
            <person name="Loque D."/>
            <person name="Otillar R."/>
            <person name="Salamov A."/>
            <person name="Schmutz J."/>
            <person name="Shapiro H."/>
            <person name="Lindquist E."/>
            <person name="Lucas S."/>
            <person name="Rokhsar D."/>
            <person name="Grigoriev I.V."/>
        </authorList>
    </citation>
    <scope>NUCLEOTIDE SEQUENCE [LARGE SCALE GENOMIC DNA]</scope>
</reference>
<gene>
    <name evidence="1" type="ORF">SELMODRAFT_423216</name>
</gene>
<dbReference type="GO" id="GO:0047938">
    <property type="term" value="F:glucose-6-phosphate 1-epimerase activity"/>
    <property type="evidence" value="ECO:0000318"/>
    <property type="project" value="GO_Central"/>
</dbReference>
<keyword evidence="2" id="KW-1185">Reference proteome</keyword>
<protein>
    <submittedName>
        <fullName evidence="1">Uncharacterized protein</fullName>
    </submittedName>
</protein>
<dbReference type="Proteomes" id="UP000001514">
    <property type="component" value="Unassembled WGS sequence"/>
</dbReference>
<organism evidence="2">
    <name type="scientific">Selaginella moellendorffii</name>
    <name type="common">Spikemoss</name>
    <dbReference type="NCBI Taxonomy" id="88036"/>
    <lineage>
        <taxon>Eukaryota</taxon>
        <taxon>Viridiplantae</taxon>
        <taxon>Streptophyta</taxon>
        <taxon>Embryophyta</taxon>
        <taxon>Tracheophyta</taxon>
        <taxon>Lycopodiopsida</taxon>
        <taxon>Selaginellales</taxon>
        <taxon>Selaginellaceae</taxon>
        <taxon>Selaginella</taxon>
    </lineage>
</organism>
<evidence type="ECO:0000313" key="1">
    <source>
        <dbReference type="EMBL" id="EFJ14933.1"/>
    </source>
</evidence>
<dbReference type="eggNOG" id="ENOG502QS85">
    <property type="taxonomic scope" value="Eukaryota"/>
</dbReference>
<dbReference type="HOGENOM" id="CLU_048345_0_1_1"/>
<dbReference type="FunCoup" id="D8SKY5">
    <property type="interactions" value="1806"/>
</dbReference>
<accession>D8SKY5</accession>
<dbReference type="PANTHER" id="PTHR11122">
    <property type="entry name" value="APOSPORY-ASSOCIATED PROTEIN C-RELATED"/>
    <property type="match status" value="1"/>
</dbReference>
<dbReference type="InParanoid" id="D8SKY5"/>